<organism evidence="2 3">
    <name type="scientific">Streptomyces evansiae</name>
    <dbReference type="NCBI Taxonomy" id="3075535"/>
    <lineage>
        <taxon>Bacteria</taxon>
        <taxon>Bacillati</taxon>
        <taxon>Actinomycetota</taxon>
        <taxon>Actinomycetes</taxon>
        <taxon>Kitasatosporales</taxon>
        <taxon>Streptomycetaceae</taxon>
        <taxon>Streptomyces</taxon>
    </lineage>
</organism>
<dbReference type="InterPro" id="IPR032710">
    <property type="entry name" value="NTF2-like_dom_sf"/>
</dbReference>
<sequence length="131" mass="14626">MATTEIPLRGVVADHIRAVNAFDVDAIMATFAPDAYVNDNRREIRGAAAIRRWVEKEMVGEHVTVEPVEVLDHYGDVVVRGRYDGDYDKSGLPEELIMSNYFAIRDDRIVSLTVVFDQASEYEYGDGADAA</sequence>
<dbReference type="RefSeq" id="WP_093852654.1">
    <property type="nucleotide sequence ID" value="NZ_JAVRER010000116.1"/>
</dbReference>
<evidence type="ECO:0000313" key="3">
    <source>
        <dbReference type="Proteomes" id="UP001183607"/>
    </source>
</evidence>
<protein>
    <submittedName>
        <fullName evidence="2">Nuclear transport factor 2 family protein</fullName>
    </submittedName>
</protein>
<dbReference type="Gene3D" id="3.10.450.50">
    <property type="match status" value="1"/>
</dbReference>
<reference evidence="3" key="1">
    <citation type="submission" date="2023-07" db="EMBL/GenBank/DDBJ databases">
        <title>30 novel species of actinomycetes from the DSMZ collection.</title>
        <authorList>
            <person name="Nouioui I."/>
        </authorList>
    </citation>
    <scope>NUCLEOTIDE SEQUENCE [LARGE SCALE GENOMIC DNA]</scope>
    <source>
        <strain evidence="3">DSM 41982</strain>
    </source>
</reference>
<proteinExistence type="predicted"/>
<evidence type="ECO:0000259" key="1">
    <source>
        <dbReference type="Pfam" id="PF12680"/>
    </source>
</evidence>
<dbReference type="AlphaFoldDB" id="A0ABD5EE66"/>
<gene>
    <name evidence="2" type="ORF">RM574_30215</name>
</gene>
<dbReference type="EMBL" id="JAVRER010000116">
    <property type="protein sequence ID" value="MDT0419754.1"/>
    <property type="molecule type" value="Genomic_DNA"/>
</dbReference>
<dbReference type="Proteomes" id="UP001183607">
    <property type="component" value="Unassembled WGS sequence"/>
</dbReference>
<name>A0ABD5EE66_9ACTN</name>
<evidence type="ECO:0000313" key="2">
    <source>
        <dbReference type="EMBL" id="MDT0419754.1"/>
    </source>
</evidence>
<feature type="domain" description="SnoaL-like" evidence="1">
    <location>
        <begin position="12"/>
        <end position="111"/>
    </location>
</feature>
<dbReference type="InterPro" id="IPR037401">
    <property type="entry name" value="SnoaL-like"/>
</dbReference>
<comment type="caution">
    <text evidence="2">The sequence shown here is derived from an EMBL/GenBank/DDBJ whole genome shotgun (WGS) entry which is preliminary data.</text>
</comment>
<dbReference type="SUPFAM" id="SSF54427">
    <property type="entry name" value="NTF2-like"/>
    <property type="match status" value="1"/>
</dbReference>
<dbReference type="Pfam" id="PF12680">
    <property type="entry name" value="SnoaL_2"/>
    <property type="match status" value="1"/>
</dbReference>
<accession>A0ABD5EE66</accession>